<gene>
    <name evidence="3" type="ORF">NZD86_20280</name>
</gene>
<dbReference type="InterPro" id="IPR011152">
    <property type="entry name" value="Pesterase_MJ0912"/>
</dbReference>
<dbReference type="InterPro" id="IPR024654">
    <property type="entry name" value="Calcineurin-like_PHP_lpxH"/>
</dbReference>
<dbReference type="InterPro" id="IPR050126">
    <property type="entry name" value="Ap4A_hydrolase"/>
</dbReference>
<protein>
    <submittedName>
        <fullName evidence="3">Metallophosphatase family protein</fullName>
    </submittedName>
</protein>
<dbReference type="PANTHER" id="PTHR42850">
    <property type="entry name" value="METALLOPHOSPHOESTERASE"/>
    <property type="match status" value="1"/>
</dbReference>
<dbReference type="PIRSF" id="PIRSF000883">
    <property type="entry name" value="Pesterase_MJ0912"/>
    <property type="match status" value="1"/>
</dbReference>
<name>A0ABY6Z1F3_9BACL</name>
<evidence type="ECO:0000313" key="4">
    <source>
        <dbReference type="Proteomes" id="UP001164803"/>
    </source>
</evidence>
<dbReference type="Pfam" id="PF12850">
    <property type="entry name" value="Metallophos_2"/>
    <property type="match status" value="1"/>
</dbReference>
<accession>A0ABY6Z1F3</accession>
<evidence type="ECO:0000313" key="3">
    <source>
        <dbReference type="EMBL" id="WAH36517.1"/>
    </source>
</evidence>
<keyword evidence="4" id="KW-1185">Reference proteome</keyword>
<organism evidence="3 4">
    <name type="scientific">Alicyclobacillus dauci</name>
    <dbReference type="NCBI Taxonomy" id="1475485"/>
    <lineage>
        <taxon>Bacteria</taxon>
        <taxon>Bacillati</taxon>
        <taxon>Bacillota</taxon>
        <taxon>Bacilli</taxon>
        <taxon>Bacillales</taxon>
        <taxon>Alicyclobacillaceae</taxon>
        <taxon>Alicyclobacillus</taxon>
    </lineage>
</organism>
<dbReference type="EMBL" id="CP104064">
    <property type="protein sequence ID" value="WAH36517.1"/>
    <property type="molecule type" value="Genomic_DNA"/>
</dbReference>
<dbReference type="SUPFAM" id="SSF56300">
    <property type="entry name" value="Metallo-dependent phosphatases"/>
    <property type="match status" value="1"/>
</dbReference>
<reference evidence="3" key="1">
    <citation type="submission" date="2022-08" db="EMBL/GenBank/DDBJ databases">
        <title>Alicyclobacillus dauci DSM2870, complete genome.</title>
        <authorList>
            <person name="Wang Q."/>
            <person name="Cai R."/>
            <person name="Wang Z."/>
        </authorList>
    </citation>
    <scope>NUCLEOTIDE SEQUENCE</scope>
    <source>
        <strain evidence="3">DSM 28700</strain>
    </source>
</reference>
<feature type="domain" description="Calcineurin-like phosphoesterase" evidence="2">
    <location>
        <begin position="12"/>
        <end position="209"/>
    </location>
</feature>
<sequence length="250" mass="28233">MSNMRYWSGKRMRYAFISDIHGNDVALEAVMEDIHDTECDKIIVLGDICFRGPAPKRCLDIVRDRADAVLKGNADEWVVRGVRSGEVPDDRLDMMNREGMWAREQLSEDDIAFLNSLPMTLDGSDHGTNWLAFHATPKDLFQVVLPDAGEIEIEERIIGTHPHDMFLYGHIHLPYARRVRDRTIVNLGSVGLPFDGVAEASYAVLDCTTARVDVDLRRVPYDIERAVTALSEAEYPNASYIAEVMRNGRP</sequence>
<dbReference type="RefSeq" id="WP_268043865.1">
    <property type="nucleotide sequence ID" value="NZ_CP104064.1"/>
</dbReference>
<evidence type="ECO:0000256" key="1">
    <source>
        <dbReference type="ARBA" id="ARBA00008950"/>
    </source>
</evidence>
<dbReference type="Proteomes" id="UP001164803">
    <property type="component" value="Chromosome"/>
</dbReference>
<comment type="similarity">
    <text evidence="1">Belongs to the metallophosphoesterase superfamily. YfcE family.</text>
</comment>
<dbReference type="Gene3D" id="3.60.21.10">
    <property type="match status" value="1"/>
</dbReference>
<dbReference type="InterPro" id="IPR029052">
    <property type="entry name" value="Metallo-depent_PP-like"/>
</dbReference>
<dbReference type="PANTHER" id="PTHR42850:SF2">
    <property type="entry name" value="BLL5683 PROTEIN"/>
    <property type="match status" value="1"/>
</dbReference>
<proteinExistence type="inferred from homology"/>
<evidence type="ECO:0000259" key="2">
    <source>
        <dbReference type="Pfam" id="PF12850"/>
    </source>
</evidence>